<name>A0A224XV23_9HEMI</name>
<organism evidence="5">
    <name type="scientific">Panstrongylus lignarius</name>
    <dbReference type="NCBI Taxonomy" id="156445"/>
    <lineage>
        <taxon>Eukaryota</taxon>
        <taxon>Metazoa</taxon>
        <taxon>Ecdysozoa</taxon>
        <taxon>Arthropoda</taxon>
        <taxon>Hexapoda</taxon>
        <taxon>Insecta</taxon>
        <taxon>Pterygota</taxon>
        <taxon>Neoptera</taxon>
        <taxon>Paraneoptera</taxon>
        <taxon>Hemiptera</taxon>
        <taxon>Heteroptera</taxon>
        <taxon>Panheteroptera</taxon>
        <taxon>Cimicomorpha</taxon>
        <taxon>Reduviidae</taxon>
        <taxon>Triatominae</taxon>
        <taxon>Panstrongylus</taxon>
    </lineage>
</organism>
<evidence type="ECO:0000259" key="4">
    <source>
        <dbReference type="PROSITE" id="PS51031"/>
    </source>
</evidence>
<dbReference type="PANTHER" id="PTHR12243:SF67">
    <property type="entry name" value="COREPRESSOR OF PANGOLIN, ISOFORM A-RELATED"/>
    <property type="match status" value="1"/>
</dbReference>
<keyword evidence="1" id="KW-0539">Nucleus</keyword>
<feature type="domain" description="MADF" evidence="3">
    <location>
        <begin position="5"/>
        <end position="88"/>
    </location>
</feature>
<evidence type="ECO:0000313" key="5">
    <source>
        <dbReference type="EMBL" id="JAW12342.1"/>
    </source>
</evidence>
<feature type="region of interest" description="Disordered" evidence="2">
    <location>
        <begin position="221"/>
        <end position="247"/>
    </location>
</feature>
<dbReference type="EMBL" id="GFTR01004084">
    <property type="protein sequence ID" value="JAW12342.1"/>
    <property type="molecule type" value="Transcribed_RNA"/>
</dbReference>
<feature type="region of interest" description="Disordered" evidence="2">
    <location>
        <begin position="94"/>
        <end position="114"/>
    </location>
</feature>
<dbReference type="PROSITE" id="PS51031">
    <property type="entry name" value="BESS"/>
    <property type="match status" value="1"/>
</dbReference>
<dbReference type="PROSITE" id="PS51029">
    <property type="entry name" value="MADF"/>
    <property type="match status" value="1"/>
</dbReference>
<evidence type="ECO:0000256" key="1">
    <source>
        <dbReference type="PROSITE-ProRule" id="PRU00371"/>
    </source>
</evidence>
<comment type="subcellular location">
    <subcellularLocation>
        <location evidence="1">Nucleus</location>
    </subcellularLocation>
</comment>
<dbReference type="InterPro" id="IPR004210">
    <property type="entry name" value="BESS_motif"/>
</dbReference>
<dbReference type="SMART" id="SM00595">
    <property type="entry name" value="MADF"/>
    <property type="match status" value="1"/>
</dbReference>
<dbReference type="Pfam" id="PF02944">
    <property type="entry name" value="BESS"/>
    <property type="match status" value="1"/>
</dbReference>
<dbReference type="GO" id="GO:0005634">
    <property type="term" value="C:nucleus"/>
    <property type="evidence" value="ECO:0007669"/>
    <property type="project" value="UniProtKB-SubCell"/>
</dbReference>
<sequence length="247" mass="28451">MYAERLIAQMKSRPALWDLRNYNYNNRTLCDREWSKMAEALGFEKDAVKAKWKSLRDTYRRELRKAKLGQKSSWVHYPRMSFLRDALEARDRRRAAADTTTRDGTSPAPKWYADDDGYCPDETAMEVLQQNGDGTQDGEEEEEESFPVIKEEPDIELTMDDISVRGYGEQSTTWMDENNLEDNPKKMFLLSLLPDLEQMSEPQMRLFKKSVLQLTCEILDSNNGDPLQQQSNAQSSSAAQGQNVSPD</sequence>
<dbReference type="InterPro" id="IPR039353">
    <property type="entry name" value="TF_Adf1"/>
</dbReference>
<dbReference type="PANTHER" id="PTHR12243">
    <property type="entry name" value="MADF DOMAIN TRANSCRIPTION FACTOR"/>
    <property type="match status" value="1"/>
</dbReference>
<evidence type="ECO:0000259" key="3">
    <source>
        <dbReference type="PROSITE" id="PS51029"/>
    </source>
</evidence>
<feature type="domain" description="BESS" evidence="4">
    <location>
        <begin position="182"/>
        <end position="221"/>
    </location>
</feature>
<dbReference type="Pfam" id="PF10545">
    <property type="entry name" value="MADF_DNA_bdg"/>
    <property type="match status" value="1"/>
</dbReference>
<dbReference type="InterPro" id="IPR006578">
    <property type="entry name" value="MADF-dom"/>
</dbReference>
<proteinExistence type="predicted"/>
<feature type="compositionally biased region" description="Low complexity" evidence="2">
    <location>
        <begin position="228"/>
        <end position="247"/>
    </location>
</feature>
<protein>
    <submittedName>
        <fullName evidence="5">Putative alcohol dehydrogenase transcription factor myb/sant-like protein</fullName>
    </submittedName>
</protein>
<dbReference type="GO" id="GO:0003677">
    <property type="term" value="F:DNA binding"/>
    <property type="evidence" value="ECO:0007669"/>
    <property type="project" value="InterPro"/>
</dbReference>
<reference evidence="5" key="1">
    <citation type="journal article" date="2018" name="PLoS Negl. Trop. Dis.">
        <title>An insight into the salivary gland and fat body transcriptome of Panstrongylus lignarius (Hemiptera: Heteroptera), the main vector of Chagas disease in Peru.</title>
        <authorList>
            <person name="Nevoa J.C."/>
            <person name="Mendes M.T."/>
            <person name="da Silva M.V."/>
            <person name="Soares S.C."/>
            <person name="Oliveira C.J.F."/>
            <person name="Ribeiro J.M.C."/>
        </authorList>
    </citation>
    <scope>NUCLEOTIDE SEQUENCE</scope>
</reference>
<dbReference type="AlphaFoldDB" id="A0A224XV23"/>
<evidence type="ECO:0000256" key="2">
    <source>
        <dbReference type="SAM" id="MobiDB-lite"/>
    </source>
</evidence>
<accession>A0A224XV23</accession>